<sequence length="97" mass="11334">MTSTNKGGEAKKQGVSRKQLLEELNEKRESYCLVERSNRVSLLRVQKRHFSQAYQSLSSMNVKESVPESSRTSWIERDLFVHKEKRHFVPKNHAIFG</sequence>
<accession>A6JGY2</accession>
<evidence type="ECO:0000313" key="2">
    <source>
        <dbReference type="RGD" id="1593182"/>
    </source>
</evidence>
<dbReference type="RGD" id="1593182">
    <property type="gene designation" value="Spata45"/>
</dbReference>
<dbReference type="AlphaFoldDB" id="A6JGY2"/>
<dbReference type="EMBL" id="CH473985">
    <property type="protein sequence ID" value="EDL94988.1"/>
    <property type="molecule type" value="Genomic_DNA"/>
</dbReference>
<dbReference type="PANTHER" id="PTHR35822:SF1">
    <property type="entry name" value="SPERMATOGENESIS-ASSOCIATED PROTEIN 45"/>
    <property type="match status" value="1"/>
</dbReference>
<organism evidence="1">
    <name type="scientific">Rattus norvegicus</name>
    <name type="common">Rat</name>
    <dbReference type="NCBI Taxonomy" id="10116"/>
    <lineage>
        <taxon>Eukaryota</taxon>
        <taxon>Metazoa</taxon>
        <taxon>Chordata</taxon>
        <taxon>Craniata</taxon>
        <taxon>Vertebrata</taxon>
        <taxon>Euteleostomi</taxon>
        <taxon>Mammalia</taxon>
        <taxon>Eutheria</taxon>
        <taxon>Euarchontoglires</taxon>
        <taxon>Glires</taxon>
        <taxon>Rodentia</taxon>
        <taxon>Myomorpha</taxon>
        <taxon>Muroidea</taxon>
        <taxon>Muridae</taxon>
        <taxon>Murinae</taxon>
        <taxon>Rattus</taxon>
    </lineage>
</organism>
<dbReference type="RefSeq" id="XP_006250551.1">
    <property type="nucleotide sequence ID" value="XM_006250489.5"/>
</dbReference>
<dbReference type="Proteomes" id="UP000234681">
    <property type="component" value="Chromosome 13"/>
</dbReference>
<dbReference type="KEGG" id="rno:498316"/>
<dbReference type="InterPro" id="IPR038806">
    <property type="entry name" value="SPATA45"/>
</dbReference>
<dbReference type="RefSeq" id="NP_001102555.1">
    <property type="nucleotide sequence ID" value="NM_001109085.1"/>
</dbReference>
<dbReference type="PANTHER" id="PTHR35822">
    <property type="entry name" value="SPERMATOGENESIS-ASSOCIATED PROTEIN 45"/>
    <property type="match status" value="1"/>
</dbReference>
<reference evidence="1" key="2">
    <citation type="submission" date="2005-07" db="EMBL/GenBank/DDBJ databases">
        <authorList>
            <person name="Mural R.J."/>
            <person name="Li P.W."/>
            <person name="Adams M.D."/>
            <person name="Amanatides P.G."/>
            <person name="Baden-Tillson H."/>
            <person name="Barnstead M."/>
            <person name="Chin S.H."/>
            <person name="Dew I."/>
            <person name="Evans C.A."/>
            <person name="Ferriera S."/>
            <person name="Flanigan M."/>
            <person name="Fosler C."/>
            <person name="Glodek A."/>
            <person name="Gu Z."/>
            <person name="Holt R.A."/>
            <person name="Jennings D."/>
            <person name="Kraft C.L."/>
            <person name="Lu F."/>
            <person name="Nguyen T."/>
            <person name="Nusskern D.R."/>
            <person name="Pfannkoch C.M."/>
            <person name="Sitter C."/>
            <person name="Sutton G.G."/>
            <person name="Venter J.C."/>
            <person name="Wang Z."/>
            <person name="Woodage T."/>
            <person name="Zheng X.H."/>
            <person name="Zhong F."/>
        </authorList>
    </citation>
    <scope>NUCLEOTIDE SEQUENCE</scope>
    <source>
        <strain evidence="1">BN</strain>
    </source>
</reference>
<dbReference type="AGR" id="RGD:1593182"/>
<dbReference type="OMA" id="HFSGAYQ"/>
<dbReference type="RefSeq" id="XP_038946927.1">
    <property type="nucleotide sequence ID" value="XM_039090999.2"/>
</dbReference>
<dbReference type="CTD" id="149643"/>
<protein>
    <submittedName>
        <fullName evidence="1">Hypothetical LOC498316</fullName>
    </submittedName>
</protein>
<evidence type="ECO:0000313" key="1">
    <source>
        <dbReference type="EMBL" id="EDL94988.1"/>
    </source>
</evidence>
<name>A6JGY2_RAT</name>
<dbReference type="OrthoDB" id="9441981at2759"/>
<proteinExistence type="predicted"/>
<gene>
    <name evidence="2" type="primary">Spata45</name>
    <name evidence="1" type="synonym">LOC498316</name>
    <name evidence="2" type="synonym">SPATA45</name>
    <name evidence="1" type="ORF">rCG_20507</name>
</gene>
<reference evidence="1" key="1">
    <citation type="journal article" date="2005" name="Genome Res.">
        <title>Gene and alternative splicing annotation with AIR.</title>
        <authorList>
            <person name="Florea L."/>
            <person name="Di Francesco V."/>
            <person name="Miller J."/>
            <person name="Turner R."/>
            <person name="Yao A."/>
            <person name="Harris M."/>
            <person name="Walenz B."/>
            <person name="Mobarry C."/>
            <person name="Merkulov G.V."/>
            <person name="Charlab R."/>
            <person name="Dew I."/>
            <person name="Deng Z."/>
            <person name="Istrail S."/>
            <person name="Li P."/>
            <person name="Sutton G."/>
        </authorList>
    </citation>
    <scope>NUCLEOTIDE SEQUENCE</scope>
    <source>
        <strain evidence="1">BN</strain>
    </source>
</reference>
<dbReference type="GeneID" id="498316"/>